<evidence type="ECO:0000313" key="1">
    <source>
        <dbReference type="EMBL" id="OOK63379.1"/>
    </source>
</evidence>
<reference evidence="1 2" key="1">
    <citation type="submission" date="2017-02" db="EMBL/GenBank/DDBJ databases">
        <title>Complete genome sequences of Mycobacterium kansasii strains isolated from rhesus macaques.</title>
        <authorList>
            <person name="Panda A."/>
            <person name="Nagaraj S."/>
            <person name="Zhao X."/>
            <person name="Tettelin H."/>
            <person name="Detolla L.J."/>
        </authorList>
    </citation>
    <scope>NUCLEOTIDE SEQUENCE [LARGE SCALE GENOMIC DNA]</scope>
    <source>
        <strain evidence="1 2">11-3469</strain>
    </source>
</reference>
<name>A0A1V3W8R1_MYCKA</name>
<gene>
    <name evidence="1" type="ORF">BZL29_8534</name>
</gene>
<dbReference type="Proteomes" id="UP000188532">
    <property type="component" value="Unassembled WGS sequence"/>
</dbReference>
<dbReference type="AlphaFoldDB" id="A0A1V3W8R1"/>
<proteinExistence type="predicted"/>
<protein>
    <submittedName>
        <fullName evidence="1">Uncharacterized protein</fullName>
    </submittedName>
</protein>
<accession>A0A1V3W8R1</accession>
<organism evidence="1 2">
    <name type="scientific">Mycobacterium kansasii</name>
    <dbReference type="NCBI Taxonomy" id="1768"/>
    <lineage>
        <taxon>Bacteria</taxon>
        <taxon>Bacillati</taxon>
        <taxon>Actinomycetota</taxon>
        <taxon>Actinomycetes</taxon>
        <taxon>Mycobacteriales</taxon>
        <taxon>Mycobacteriaceae</taxon>
        <taxon>Mycobacterium</taxon>
    </lineage>
</organism>
<evidence type="ECO:0000313" key="2">
    <source>
        <dbReference type="Proteomes" id="UP000188532"/>
    </source>
</evidence>
<comment type="caution">
    <text evidence="1">The sequence shown here is derived from an EMBL/GenBank/DDBJ whole genome shotgun (WGS) entry which is preliminary data.</text>
</comment>
<dbReference type="EMBL" id="MVBN01000020">
    <property type="protein sequence ID" value="OOK63379.1"/>
    <property type="molecule type" value="Genomic_DNA"/>
</dbReference>
<sequence>MPALQGPSRPFKAFKANAAAPGPRTLASALGCDESRSQITRQVNAMTQAMVDTG</sequence>